<feature type="domain" description="PI-PLC Y-box" evidence="2">
    <location>
        <begin position="276"/>
        <end position="345"/>
    </location>
</feature>
<accession>A0A6C0CJI7</accession>
<dbReference type="EMBL" id="MN739426">
    <property type="protein sequence ID" value="QHT04322.1"/>
    <property type="molecule type" value="Genomic_DNA"/>
</dbReference>
<dbReference type="GO" id="GO:0004435">
    <property type="term" value="F:phosphatidylinositol-4,5-bisphosphate phospholipase C activity"/>
    <property type="evidence" value="ECO:0007669"/>
    <property type="project" value="InterPro"/>
</dbReference>
<dbReference type="SUPFAM" id="SSF51695">
    <property type="entry name" value="PLC-like phosphodiesterases"/>
    <property type="match status" value="1"/>
</dbReference>
<keyword evidence="1" id="KW-0812">Transmembrane</keyword>
<organism evidence="3">
    <name type="scientific">viral metagenome</name>
    <dbReference type="NCBI Taxonomy" id="1070528"/>
    <lineage>
        <taxon>unclassified sequences</taxon>
        <taxon>metagenomes</taxon>
        <taxon>organismal metagenomes</taxon>
    </lineage>
</organism>
<proteinExistence type="predicted"/>
<evidence type="ECO:0000256" key="1">
    <source>
        <dbReference type="SAM" id="Phobius"/>
    </source>
</evidence>
<dbReference type="Pfam" id="PF00387">
    <property type="entry name" value="PI-PLC-Y"/>
    <property type="match status" value="1"/>
</dbReference>
<reference evidence="3" key="1">
    <citation type="journal article" date="2020" name="Nature">
        <title>Giant virus diversity and host interactions through global metagenomics.</title>
        <authorList>
            <person name="Schulz F."/>
            <person name="Roux S."/>
            <person name="Paez-Espino D."/>
            <person name="Jungbluth S."/>
            <person name="Walsh D.A."/>
            <person name="Denef V.J."/>
            <person name="McMahon K.D."/>
            <person name="Konstantinidis K.T."/>
            <person name="Eloe-Fadrosh E.A."/>
            <person name="Kyrpides N.C."/>
            <person name="Woyke T."/>
        </authorList>
    </citation>
    <scope>NUCLEOTIDE SEQUENCE</scope>
    <source>
        <strain evidence="3">GVMAG-M-3300021185-45</strain>
    </source>
</reference>
<dbReference type="InterPro" id="IPR017946">
    <property type="entry name" value="PLC-like_Pdiesterase_TIM-brl"/>
</dbReference>
<evidence type="ECO:0000259" key="2">
    <source>
        <dbReference type="PROSITE" id="PS50008"/>
    </source>
</evidence>
<dbReference type="Gene3D" id="3.20.20.190">
    <property type="entry name" value="Phosphatidylinositol (PI) phosphodiesterase"/>
    <property type="match status" value="1"/>
</dbReference>
<dbReference type="GO" id="GO:0006629">
    <property type="term" value="P:lipid metabolic process"/>
    <property type="evidence" value="ECO:0007669"/>
    <property type="project" value="InterPro"/>
</dbReference>
<dbReference type="GO" id="GO:0035556">
    <property type="term" value="P:intracellular signal transduction"/>
    <property type="evidence" value="ECO:0007669"/>
    <property type="project" value="InterPro"/>
</dbReference>
<dbReference type="PROSITE" id="PS50007">
    <property type="entry name" value="PIPLC_X_DOMAIN"/>
    <property type="match status" value="1"/>
</dbReference>
<feature type="transmembrane region" description="Helical" evidence="1">
    <location>
        <begin position="27"/>
        <end position="45"/>
    </location>
</feature>
<dbReference type="InterPro" id="IPR001711">
    <property type="entry name" value="PLipase_C_Pinositol-sp_Y"/>
</dbReference>
<name>A0A6C0CJI7_9ZZZZ</name>
<protein>
    <recommendedName>
        <fullName evidence="2">PI-PLC Y-box domain-containing protein</fullName>
    </recommendedName>
</protein>
<keyword evidence="1" id="KW-0472">Membrane</keyword>
<sequence>MDQKFDKIKQMFSKVNIEQNKATVIKYTTYFIATIMIIGLSSYIYNKMKLNNQNCDNLNKIYTSYPKISSFNPADASYQYLLRDYYVKTAYNACSAGQFKNDFVNTCALNTCIGQGARVLDFEIYSINDKPVIATSSVDNFHVKETYNYVSLPDALQIINNNAFSGGSCPNPNDPLILHFRIQSNNKNMLDQMADDIYNNIEDKLLDKIYSNEYYGHNLGAVPLKDFVGKIIISVDKSNTLFESTKLKEYVNIASNSIFLRASRFYDVKYTPDSGELIEYNKKQMTLCIPDLSAYDTNIEAATAFKYGCQWIGMSFQNFDANMEYYDLFFDKTGSAFSLKPEALRYIPLTIPTPTPQKPENSFTTRTTSTDYYTFSV</sequence>
<keyword evidence="1" id="KW-1133">Transmembrane helix</keyword>
<dbReference type="AlphaFoldDB" id="A0A6C0CJI7"/>
<dbReference type="PROSITE" id="PS50008">
    <property type="entry name" value="PIPLC_Y_DOMAIN"/>
    <property type="match status" value="1"/>
</dbReference>
<evidence type="ECO:0000313" key="3">
    <source>
        <dbReference type="EMBL" id="QHT04322.1"/>
    </source>
</evidence>